<name>A0A2P6MEN3_ALKUR</name>
<dbReference type="InterPro" id="IPR023324">
    <property type="entry name" value="BH2638-like_sf"/>
</dbReference>
<evidence type="ECO:0000313" key="3">
    <source>
        <dbReference type="Proteomes" id="UP000243650"/>
    </source>
</evidence>
<dbReference type="InterPro" id="IPR007920">
    <property type="entry name" value="UPF0223"/>
</dbReference>
<proteinExistence type="inferred from homology"/>
<dbReference type="Pfam" id="PF05256">
    <property type="entry name" value="UPF0223"/>
    <property type="match status" value="1"/>
</dbReference>
<reference evidence="2 3" key="1">
    <citation type="submission" date="2018-03" db="EMBL/GenBank/DDBJ databases">
        <title>Bacillus urumqiensis sp. nov., a moderately haloalkaliphilic bacterium isolated from a salt lake.</title>
        <authorList>
            <person name="Zhao B."/>
            <person name="Liao Z."/>
        </authorList>
    </citation>
    <scope>NUCLEOTIDE SEQUENCE [LARGE SCALE GENOMIC DNA]</scope>
    <source>
        <strain evidence="2 3">BZ-SZ-XJ18</strain>
    </source>
</reference>
<dbReference type="Proteomes" id="UP000243650">
    <property type="component" value="Unassembled WGS sequence"/>
</dbReference>
<protein>
    <recommendedName>
        <fullName evidence="1">UPF0223 protein C6I21_12710</fullName>
    </recommendedName>
</protein>
<dbReference type="RefSeq" id="WP_105959861.1">
    <property type="nucleotide sequence ID" value="NZ_PVNS01000012.1"/>
</dbReference>
<keyword evidence="3" id="KW-1185">Reference proteome</keyword>
<gene>
    <name evidence="2" type="ORF">C6I21_12710</name>
</gene>
<dbReference type="SUPFAM" id="SSF158504">
    <property type="entry name" value="BH2638-like"/>
    <property type="match status" value="1"/>
</dbReference>
<evidence type="ECO:0000256" key="1">
    <source>
        <dbReference type="HAMAP-Rule" id="MF_01041"/>
    </source>
</evidence>
<organism evidence="2 3">
    <name type="scientific">Alkalicoccus urumqiensis</name>
    <name type="common">Bacillus urumqiensis</name>
    <dbReference type="NCBI Taxonomy" id="1548213"/>
    <lineage>
        <taxon>Bacteria</taxon>
        <taxon>Bacillati</taxon>
        <taxon>Bacillota</taxon>
        <taxon>Bacilli</taxon>
        <taxon>Bacillales</taxon>
        <taxon>Bacillaceae</taxon>
        <taxon>Alkalicoccus</taxon>
    </lineage>
</organism>
<dbReference type="Gene3D" id="1.10.220.80">
    <property type="entry name" value="BH2638-like"/>
    <property type="match status" value="1"/>
</dbReference>
<dbReference type="OrthoDB" id="1649074at2"/>
<sequence length="90" mass="10587">MSEEISYPLSLDWSTEEVVDVIHFFEAVEAAYENEISSEDVLERYRRFKKVVPSKSEEKQVFRQFEEQSGYVPYRVVKQAGSADKVRMTK</sequence>
<dbReference type="EMBL" id="PVNS01000012">
    <property type="protein sequence ID" value="PRO64765.1"/>
    <property type="molecule type" value="Genomic_DNA"/>
</dbReference>
<evidence type="ECO:0000313" key="2">
    <source>
        <dbReference type="EMBL" id="PRO64765.1"/>
    </source>
</evidence>
<comment type="similarity">
    <text evidence="1">Belongs to the UPF0223 family.</text>
</comment>
<dbReference type="HAMAP" id="MF_01041">
    <property type="entry name" value="UPF0223"/>
    <property type="match status" value="1"/>
</dbReference>
<dbReference type="PIRSF" id="PIRSF037260">
    <property type="entry name" value="UPF0223"/>
    <property type="match status" value="1"/>
</dbReference>
<dbReference type="AlphaFoldDB" id="A0A2P6MEN3"/>
<comment type="caution">
    <text evidence="2">The sequence shown here is derived from an EMBL/GenBank/DDBJ whole genome shotgun (WGS) entry which is preliminary data.</text>
</comment>
<accession>A0A2P6MEN3</accession>
<dbReference type="NCBIfam" id="NF003353">
    <property type="entry name" value="PRK04387.1"/>
    <property type="match status" value="1"/>
</dbReference>